<name>A0A0J7L4K6_LASNI</name>
<evidence type="ECO:0000313" key="2">
    <source>
        <dbReference type="Proteomes" id="UP000036403"/>
    </source>
</evidence>
<keyword evidence="2" id="KW-1185">Reference proteome</keyword>
<dbReference type="Proteomes" id="UP000036403">
    <property type="component" value="Unassembled WGS sequence"/>
</dbReference>
<organism evidence="1 2">
    <name type="scientific">Lasius niger</name>
    <name type="common">Black garden ant</name>
    <dbReference type="NCBI Taxonomy" id="67767"/>
    <lineage>
        <taxon>Eukaryota</taxon>
        <taxon>Metazoa</taxon>
        <taxon>Ecdysozoa</taxon>
        <taxon>Arthropoda</taxon>
        <taxon>Hexapoda</taxon>
        <taxon>Insecta</taxon>
        <taxon>Pterygota</taxon>
        <taxon>Neoptera</taxon>
        <taxon>Endopterygota</taxon>
        <taxon>Hymenoptera</taxon>
        <taxon>Apocrita</taxon>
        <taxon>Aculeata</taxon>
        <taxon>Formicoidea</taxon>
        <taxon>Formicidae</taxon>
        <taxon>Formicinae</taxon>
        <taxon>Lasius</taxon>
        <taxon>Lasius</taxon>
    </lineage>
</organism>
<proteinExistence type="predicted"/>
<accession>A0A0J7L4K6</accession>
<gene>
    <name evidence="1" type="ORF">RF55_2178</name>
</gene>
<reference evidence="1 2" key="1">
    <citation type="submission" date="2015-04" db="EMBL/GenBank/DDBJ databases">
        <title>Lasius niger genome sequencing.</title>
        <authorList>
            <person name="Konorov E.A."/>
            <person name="Nikitin M.A."/>
            <person name="Kirill M.V."/>
            <person name="Chang P."/>
        </authorList>
    </citation>
    <scope>NUCLEOTIDE SEQUENCE [LARGE SCALE GENOMIC DNA]</scope>
    <source>
        <tissue evidence="1">Whole</tissue>
    </source>
</reference>
<evidence type="ECO:0000313" key="1">
    <source>
        <dbReference type="EMBL" id="KMQ97483.1"/>
    </source>
</evidence>
<protein>
    <submittedName>
        <fullName evidence="1">Rnd transporter</fullName>
    </submittedName>
</protein>
<dbReference type="EMBL" id="LBMM01000793">
    <property type="protein sequence ID" value="KMQ97483.1"/>
    <property type="molecule type" value="Genomic_DNA"/>
</dbReference>
<sequence>MPPAIPGRRSVLVTIGSTASRMMIYQSGPGRQVVIVIVLADIVEDQVVLLQAETQRQRQQEQDARKDVRMLLHVSGRSSVAGIIPCCYACNRLYHIRSSIAEITIEPYRCHDNYCA</sequence>
<dbReference type="PaxDb" id="67767-A0A0J7L4K6"/>
<comment type="caution">
    <text evidence="1">The sequence shown here is derived from an EMBL/GenBank/DDBJ whole genome shotgun (WGS) entry which is preliminary data.</text>
</comment>
<dbReference type="AlphaFoldDB" id="A0A0J7L4K6"/>